<evidence type="ECO:0000259" key="10">
    <source>
        <dbReference type="Pfam" id="PF08245"/>
    </source>
</evidence>
<keyword evidence="7 8" id="KW-0133">Cell shape</keyword>
<dbReference type="EMBL" id="MJIC01000016">
    <property type="protein sequence ID" value="OFI32827.1"/>
    <property type="molecule type" value="Genomic_DNA"/>
</dbReference>
<name>A0A1E8FA83_9ALTE</name>
<evidence type="ECO:0000256" key="2">
    <source>
        <dbReference type="ARBA" id="ARBA00004752"/>
    </source>
</evidence>
<keyword evidence="7 8" id="KW-0961">Cell wall biogenesis/degradation</keyword>
<dbReference type="InterPro" id="IPR036565">
    <property type="entry name" value="Mur-like_cat_sf"/>
</dbReference>
<keyword evidence="4 7" id="KW-0436">Ligase</keyword>
<keyword evidence="3 7" id="KW-0963">Cytoplasm</keyword>
<feature type="domain" description="Mur ligase central" evidence="10">
    <location>
        <begin position="113"/>
        <end position="280"/>
    </location>
</feature>
<evidence type="ECO:0000256" key="1">
    <source>
        <dbReference type="ARBA" id="ARBA00004496"/>
    </source>
</evidence>
<dbReference type="UniPathway" id="UPA00219"/>
<dbReference type="GO" id="GO:0005524">
    <property type="term" value="F:ATP binding"/>
    <property type="evidence" value="ECO:0007669"/>
    <property type="project" value="UniProtKB-UniRule"/>
</dbReference>
<dbReference type="PANTHER" id="PTHR43692:SF1">
    <property type="entry name" value="UDP-N-ACETYLMURAMOYLALANINE--D-GLUTAMATE LIGASE"/>
    <property type="match status" value="1"/>
</dbReference>
<dbReference type="SUPFAM" id="SSF53244">
    <property type="entry name" value="MurD-like peptide ligases, peptide-binding domain"/>
    <property type="match status" value="1"/>
</dbReference>
<dbReference type="SUPFAM" id="SSF53623">
    <property type="entry name" value="MurD-like peptide ligases, catalytic domain"/>
    <property type="match status" value="1"/>
</dbReference>
<reference evidence="11 12" key="1">
    <citation type="submission" date="2016-09" db="EMBL/GenBank/DDBJ databases">
        <title>Alteromonas lipolytica, a new species isolated from sea water.</title>
        <authorList>
            <person name="Wu Y.-H."/>
            <person name="Cheng H."/>
            <person name="Xu X.-W."/>
        </authorList>
    </citation>
    <scope>NUCLEOTIDE SEQUENCE [LARGE SCALE GENOMIC DNA]</scope>
    <source>
        <strain evidence="11 12">JW12</strain>
    </source>
</reference>
<dbReference type="GO" id="GO:0005737">
    <property type="term" value="C:cytoplasm"/>
    <property type="evidence" value="ECO:0007669"/>
    <property type="project" value="UniProtKB-SubCell"/>
</dbReference>
<dbReference type="SUPFAM" id="SSF51984">
    <property type="entry name" value="MurCD N-terminal domain"/>
    <property type="match status" value="1"/>
</dbReference>
<dbReference type="InterPro" id="IPR004101">
    <property type="entry name" value="Mur_ligase_C"/>
</dbReference>
<dbReference type="InterPro" id="IPR013221">
    <property type="entry name" value="Mur_ligase_cen"/>
</dbReference>
<evidence type="ECO:0000313" key="11">
    <source>
        <dbReference type="EMBL" id="OFI32827.1"/>
    </source>
</evidence>
<keyword evidence="6 7" id="KW-0067">ATP-binding</keyword>
<organism evidence="11 12">
    <name type="scientific">Alteromonas lipolytica</name>
    <dbReference type="NCBI Taxonomy" id="1856405"/>
    <lineage>
        <taxon>Bacteria</taxon>
        <taxon>Pseudomonadati</taxon>
        <taxon>Pseudomonadota</taxon>
        <taxon>Gammaproteobacteria</taxon>
        <taxon>Alteromonadales</taxon>
        <taxon>Alteromonadaceae</taxon>
        <taxon>Alteromonas/Salinimonas group</taxon>
        <taxon>Alteromonas</taxon>
    </lineage>
</organism>
<evidence type="ECO:0000256" key="5">
    <source>
        <dbReference type="ARBA" id="ARBA00022741"/>
    </source>
</evidence>
<dbReference type="PANTHER" id="PTHR43692">
    <property type="entry name" value="UDP-N-ACETYLMURAMOYLALANINE--D-GLUTAMATE LIGASE"/>
    <property type="match status" value="1"/>
</dbReference>
<dbReference type="InterPro" id="IPR036615">
    <property type="entry name" value="Mur_ligase_C_dom_sf"/>
</dbReference>
<dbReference type="GO" id="GO:0008764">
    <property type="term" value="F:UDP-N-acetylmuramoylalanine-D-glutamate ligase activity"/>
    <property type="evidence" value="ECO:0007669"/>
    <property type="project" value="UniProtKB-UniRule"/>
</dbReference>
<comment type="subcellular location">
    <subcellularLocation>
        <location evidence="1 7 8">Cytoplasm</location>
    </subcellularLocation>
</comment>
<feature type="binding site" evidence="7">
    <location>
        <begin position="115"/>
        <end position="121"/>
    </location>
    <ligand>
        <name>ATP</name>
        <dbReference type="ChEBI" id="CHEBI:30616"/>
    </ligand>
</feature>
<dbReference type="EC" id="6.3.2.9" evidence="7 8"/>
<dbReference type="Pfam" id="PF02875">
    <property type="entry name" value="Mur_ligase_C"/>
    <property type="match status" value="1"/>
</dbReference>
<dbReference type="STRING" id="1856405.BFC17_05640"/>
<evidence type="ECO:0000256" key="4">
    <source>
        <dbReference type="ARBA" id="ARBA00022598"/>
    </source>
</evidence>
<keyword evidence="12" id="KW-1185">Reference proteome</keyword>
<keyword evidence="5 7" id="KW-0547">Nucleotide-binding</keyword>
<feature type="domain" description="Mur ligase C-terminal" evidence="9">
    <location>
        <begin position="303"/>
        <end position="416"/>
    </location>
</feature>
<gene>
    <name evidence="7" type="primary">murD</name>
    <name evidence="11" type="ORF">BFC17_05640</name>
</gene>
<comment type="caution">
    <text evidence="11">The sequence shown here is derived from an EMBL/GenBank/DDBJ whole genome shotgun (WGS) entry which is preliminary data.</text>
</comment>
<dbReference type="HAMAP" id="MF_00639">
    <property type="entry name" value="MurD"/>
    <property type="match status" value="1"/>
</dbReference>
<keyword evidence="7 8" id="KW-0573">Peptidoglycan synthesis</keyword>
<comment type="pathway">
    <text evidence="2 7 8">Cell wall biogenesis; peptidoglycan biosynthesis.</text>
</comment>
<evidence type="ECO:0000313" key="12">
    <source>
        <dbReference type="Proteomes" id="UP000176037"/>
    </source>
</evidence>
<comment type="similarity">
    <text evidence="7">Belongs to the MurCDEF family.</text>
</comment>
<dbReference type="Gene3D" id="3.40.50.720">
    <property type="entry name" value="NAD(P)-binding Rossmann-like Domain"/>
    <property type="match status" value="1"/>
</dbReference>
<protein>
    <recommendedName>
        <fullName evidence="7 8">UDP-N-acetylmuramoylalanine--D-glutamate ligase</fullName>
        <ecNumber evidence="7 8">6.3.2.9</ecNumber>
    </recommendedName>
    <alternativeName>
        <fullName evidence="7">D-glutamic acid-adding enzyme</fullName>
    </alternativeName>
    <alternativeName>
        <fullName evidence="7">UDP-N-acetylmuramoyl-L-alanyl-D-glutamate synthetase</fullName>
    </alternativeName>
</protein>
<evidence type="ECO:0000256" key="7">
    <source>
        <dbReference type="HAMAP-Rule" id="MF_00639"/>
    </source>
</evidence>
<sequence>MTAAQRSGQYVVAGLGKTGLSCVRFLQQQGLPFKVWDTRADFQVSDALAQEVNAEITCGSLPENYWQGVTNLVLSPGIATDLPAVKNARQAGVAVIGDIELFAGKVSHPVIGVTGSNGKTTVTLLTTHILRQLGINAVAAGNVGLPALDSLNESAAVTVLELSSFQLDTTHSLNLAAGAILNISADHLDRHHTLAAYGEAKQRIFNHCQVAVINRDDANTKPAKAVEHLLTVGGTASATGFGWQQEPQLITFNGEPLLAMTDTALVGLHNVLNIQTALALVSVLSNDIQAAAEAVKSFKPAPHRCTKVAQVAGVSFIDDSKATNIGATQAALAGLAGSLPGKLILIAGGDAKGADLTELAPLLDKYVDTVIAIGRDGKVLSEIAAQGSYVNSLSEAVQQAFAMAAEGDTVLLSPACASLDMFSSYQHRAEVFYQAVMELTA</sequence>
<dbReference type="Pfam" id="PF08245">
    <property type="entry name" value="Mur_ligase_M"/>
    <property type="match status" value="1"/>
</dbReference>
<comment type="function">
    <text evidence="7 8">Cell wall formation. Catalyzes the addition of glutamate to the nucleotide precursor UDP-N-acetylmuramoyl-L-alanine (UMA).</text>
</comment>
<proteinExistence type="inferred from homology"/>
<evidence type="ECO:0000256" key="6">
    <source>
        <dbReference type="ARBA" id="ARBA00022840"/>
    </source>
</evidence>
<evidence type="ECO:0000256" key="3">
    <source>
        <dbReference type="ARBA" id="ARBA00022490"/>
    </source>
</evidence>
<dbReference type="GO" id="GO:0008360">
    <property type="term" value="P:regulation of cell shape"/>
    <property type="evidence" value="ECO:0007669"/>
    <property type="project" value="UniProtKB-KW"/>
</dbReference>
<evidence type="ECO:0000259" key="9">
    <source>
        <dbReference type="Pfam" id="PF02875"/>
    </source>
</evidence>
<dbReference type="GO" id="GO:0051301">
    <property type="term" value="P:cell division"/>
    <property type="evidence" value="ECO:0007669"/>
    <property type="project" value="UniProtKB-KW"/>
</dbReference>
<evidence type="ECO:0000256" key="8">
    <source>
        <dbReference type="RuleBase" id="RU003664"/>
    </source>
</evidence>
<dbReference type="InterPro" id="IPR005762">
    <property type="entry name" value="MurD"/>
</dbReference>
<accession>A0A1E8FA83</accession>
<dbReference type="NCBIfam" id="TIGR01087">
    <property type="entry name" value="murD"/>
    <property type="match status" value="1"/>
</dbReference>
<dbReference type="GO" id="GO:0009252">
    <property type="term" value="P:peptidoglycan biosynthetic process"/>
    <property type="evidence" value="ECO:0007669"/>
    <property type="project" value="UniProtKB-UniRule"/>
</dbReference>
<dbReference type="AlphaFoldDB" id="A0A1E8FA83"/>
<dbReference type="Proteomes" id="UP000176037">
    <property type="component" value="Unassembled WGS sequence"/>
</dbReference>
<dbReference type="Gene3D" id="3.90.190.20">
    <property type="entry name" value="Mur ligase, C-terminal domain"/>
    <property type="match status" value="1"/>
</dbReference>
<keyword evidence="7 8" id="KW-0132">Cell division</keyword>
<dbReference type="GO" id="GO:0071555">
    <property type="term" value="P:cell wall organization"/>
    <property type="evidence" value="ECO:0007669"/>
    <property type="project" value="UniProtKB-KW"/>
</dbReference>
<dbReference type="Pfam" id="PF21799">
    <property type="entry name" value="MurD-like_N"/>
    <property type="match status" value="1"/>
</dbReference>
<dbReference type="Gene3D" id="3.40.1190.10">
    <property type="entry name" value="Mur-like, catalytic domain"/>
    <property type="match status" value="1"/>
</dbReference>
<comment type="catalytic activity">
    <reaction evidence="7 8">
        <text>UDP-N-acetyl-alpha-D-muramoyl-L-alanine + D-glutamate + ATP = UDP-N-acetyl-alpha-D-muramoyl-L-alanyl-D-glutamate + ADP + phosphate + H(+)</text>
        <dbReference type="Rhea" id="RHEA:16429"/>
        <dbReference type="ChEBI" id="CHEBI:15378"/>
        <dbReference type="ChEBI" id="CHEBI:29986"/>
        <dbReference type="ChEBI" id="CHEBI:30616"/>
        <dbReference type="ChEBI" id="CHEBI:43474"/>
        <dbReference type="ChEBI" id="CHEBI:83898"/>
        <dbReference type="ChEBI" id="CHEBI:83900"/>
        <dbReference type="ChEBI" id="CHEBI:456216"/>
        <dbReference type="EC" id="6.3.2.9"/>
    </reaction>
</comment>
<keyword evidence="7 8" id="KW-0131">Cell cycle</keyword>
<dbReference type="OrthoDB" id="9809796at2"/>